<dbReference type="InterPro" id="IPR058852">
    <property type="entry name" value="HTH_77"/>
</dbReference>
<evidence type="ECO:0000313" key="5">
    <source>
        <dbReference type="Proteomes" id="UP000656319"/>
    </source>
</evidence>
<feature type="DNA-binding region" description="OmpR/PhoB-type" evidence="2">
    <location>
        <begin position="22"/>
        <end position="120"/>
    </location>
</feature>
<dbReference type="PROSITE" id="PS51755">
    <property type="entry name" value="OMPR_PHOB"/>
    <property type="match status" value="1"/>
</dbReference>
<protein>
    <recommendedName>
        <fullName evidence="3">OmpR/PhoB-type domain-containing protein</fullName>
    </recommendedName>
</protein>
<keyword evidence="5" id="KW-1185">Reference proteome</keyword>
<evidence type="ECO:0000256" key="1">
    <source>
        <dbReference type="ARBA" id="ARBA00023125"/>
    </source>
</evidence>
<proteinExistence type="predicted"/>
<dbReference type="InterPro" id="IPR016032">
    <property type="entry name" value="Sig_transdc_resp-reg_C-effctor"/>
</dbReference>
<dbReference type="PANTHER" id="PTHR47691:SF3">
    <property type="entry name" value="HTH-TYPE TRANSCRIPTIONAL REGULATOR RV0890C-RELATED"/>
    <property type="match status" value="1"/>
</dbReference>
<accession>A0ABN7HUL9</accession>
<sequence>MAIQEAFARHEGVHRPARVVCDAVYEFGRFRFMPAQRLLLDGDTRVRLGSRAIELLAALVECPGKVVTRKELMDRGWPGSVVEESNLKVQIAALRKALGETHLDPRFLATVAGQGYRFIAPVKSATPVVDNALTHDGPRVMHNVPAGLMRLIGRSADIDSILERLSCARIVTVTGTGGVGKTSIALAVARSIVEQSRCDVWFVDLSTLCAARLVPCAVAKAVGVSVRCGDIATALAAHFGVQSRPQLLVIDNCEHVVEAAAAFIERIVCATSHVRVLATSREPLQVTGETVFRLEPLASPVESAQLSAREALRYPAIQLFAERAAARCSEFELHDGNVPVVAEICRRLDGIPLAIGLAAARLDAFCVSELLAQFDDRFIALGRGQRTGPLRHRNLLATLDWSHQLLRQVERVVLRRLGVFADAFCLDSAIAVATEGELRSTRITDALSSLVAKSMVSAEMAGDGMRYRLLATTRDYARRKLAEAGELDRVAGRYASLRTAGTALATTADIAGFRCLFPIGQY</sequence>
<dbReference type="Gene3D" id="1.10.10.10">
    <property type="entry name" value="Winged helix-like DNA-binding domain superfamily/Winged helix DNA-binding domain"/>
    <property type="match status" value="1"/>
</dbReference>
<dbReference type="SUPFAM" id="SSF46894">
    <property type="entry name" value="C-terminal effector domain of the bipartite response regulators"/>
    <property type="match status" value="1"/>
</dbReference>
<dbReference type="InterPro" id="IPR001867">
    <property type="entry name" value="OmpR/PhoB-type_DNA-bd"/>
</dbReference>
<dbReference type="PANTHER" id="PTHR47691">
    <property type="entry name" value="REGULATOR-RELATED"/>
    <property type="match status" value="1"/>
</dbReference>
<dbReference type="SMART" id="SM00862">
    <property type="entry name" value="Trans_reg_C"/>
    <property type="match status" value="1"/>
</dbReference>
<dbReference type="PRINTS" id="PR00364">
    <property type="entry name" value="DISEASERSIST"/>
</dbReference>
<dbReference type="SUPFAM" id="SSF52540">
    <property type="entry name" value="P-loop containing nucleoside triphosphate hydrolases"/>
    <property type="match status" value="1"/>
</dbReference>
<evidence type="ECO:0000313" key="4">
    <source>
        <dbReference type="EMBL" id="CAD6534228.1"/>
    </source>
</evidence>
<dbReference type="Proteomes" id="UP000656319">
    <property type="component" value="Unassembled WGS sequence"/>
</dbReference>
<gene>
    <name evidence="4" type="ORF">LMG27952_02906</name>
</gene>
<keyword evidence="1 2" id="KW-0238">DNA-binding</keyword>
<evidence type="ECO:0000259" key="3">
    <source>
        <dbReference type="PROSITE" id="PS51755"/>
    </source>
</evidence>
<dbReference type="Gene3D" id="3.40.50.300">
    <property type="entry name" value="P-loop containing nucleotide triphosphate hydrolases"/>
    <property type="match status" value="1"/>
</dbReference>
<organism evidence="4 5">
    <name type="scientific">Paraburkholderia hiiakae</name>
    <dbReference type="NCBI Taxonomy" id="1081782"/>
    <lineage>
        <taxon>Bacteria</taxon>
        <taxon>Pseudomonadati</taxon>
        <taxon>Pseudomonadota</taxon>
        <taxon>Betaproteobacteria</taxon>
        <taxon>Burkholderiales</taxon>
        <taxon>Burkholderiaceae</taxon>
        <taxon>Paraburkholderia</taxon>
    </lineage>
</organism>
<dbReference type="Pfam" id="PF25872">
    <property type="entry name" value="HTH_77"/>
    <property type="match status" value="1"/>
</dbReference>
<dbReference type="InterPro" id="IPR027417">
    <property type="entry name" value="P-loop_NTPase"/>
</dbReference>
<dbReference type="InterPro" id="IPR036388">
    <property type="entry name" value="WH-like_DNA-bd_sf"/>
</dbReference>
<dbReference type="EMBL" id="CAJHCQ010000006">
    <property type="protein sequence ID" value="CAD6534228.1"/>
    <property type="molecule type" value="Genomic_DNA"/>
</dbReference>
<comment type="caution">
    <text evidence="4">The sequence shown here is derived from an EMBL/GenBank/DDBJ whole genome shotgun (WGS) entry which is preliminary data.</text>
</comment>
<feature type="domain" description="OmpR/PhoB-type" evidence="3">
    <location>
        <begin position="22"/>
        <end position="120"/>
    </location>
</feature>
<dbReference type="CDD" id="cd00383">
    <property type="entry name" value="trans_reg_C"/>
    <property type="match status" value="1"/>
</dbReference>
<name>A0ABN7HUL9_9BURK</name>
<reference evidence="4 5" key="1">
    <citation type="submission" date="2020-10" db="EMBL/GenBank/DDBJ databases">
        <authorList>
            <person name="Peeters C."/>
        </authorList>
    </citation>
    <scope>NUCLEOTIDE SEQUENCE [LARGE SCALE GENOMIC DNA]</scope>
    <source>
        <strain evidence="4 5">LMG 27952</strain>
    </source>
</reference>
<evidence type="ECO:0000256" key="2">
    <source>
        <dbReference type="PROSITE-ProRule" id="PRU01091"/>
    </source>
</evidence>
<dbReference type="Pfam" id="PF00486">
    <property type="entry name" value="Trans_reg_C"/>
    <property type="match status" value="1"/>
</dbReference>